<organism evidence="3">
    <name type="scientific">bioreactor metagenome</name>
    <dbReference type="NCBI Taxonomy" id="1076179"/>
    <lineage>
        <taxon>unclassified sequences</taxon>
        <taxon>metagenomes</taxon>
        <taxon>ecological metagenomes</taxon>
    </lineage>
</organism>
<reference evidence="3" key="1">
    <citation type="submission" date="2019-08" db="EMBL/GenBank/DDBJ databases">
        <authorList>
            <person name="Kucharzyk K."/>
            <person name="Murdoch R.W."/>
            <person name="Higgins S."/>
            <person name="Loffler F."/>
        </authorList>
    </citation>
    <scope>NUCLEOTIDE SEQUENCE</scope>
</reference>
<dbReference type="PANTHER" id="PTHR44068">
    <property type="entry name" value="ZGC:194242"/>
    <property type="match status" value="1"/>
</dbReference>
<dbReference type="SUPFAM" id="SSF53335">
    <property type="entry name" value="S-adenosyl-L-methionine-dependent methyltransferases"/>
    <property type="match status" value="1"/>
</dbReference>
<dbReference type="Pfam" id="PF08241">
    <property type="entry name" value="Methyltransf_11"/>
    <property type="match status" value="1"/>
</dbReference>
<evidence type="ECO:0000313" key="3">
    <source>
        <dbReference type="EMBL" id="MPM22454.1"/>
    </source>
</evidence>
<proteinExistence type="predicted"/>
<keyword evidence="3" id="KW-0489">Methyltransferase</keyword>
<gene>
    <name evidence="3" type="ORF">SDC9_68909</name>
</gene>
<protein>
    <submittedName>
        <fullName evidence="3">Phthiotriol/phenolphthiotriol dimycocerosates methyltransferase</fullName>
        <ecNumber evidence="3">2.1.1.-</ecNumber>
    </submittedName>
</protein>
<dbReference type="InterPro" id="IPR013216">
    <property type="entry name" value="Methyltransf_11"/>
</dbReference>
<accession>A0A644Y8K9</accession>
<dbReference type="CDD" id="cd02440">
    <property type="entry name" value="AdoMet_MTases"/>
    <property type="match status" value="1"/>
</dbReference>
<dbReference type="GO" id="GO:0005783">
    <property type="term" value="C:endoplasmic reticulum"/>
    <property type="evidence" value="ECO:0007669"/>
    <property type="project" value="TreeGrafter"/>
</dbReference>
<dbReference type="GO" id="GO:0032259">
    <property type="term" value="P:methylation"/>
    <property type="evidence" value="ECO:0007669"/>
    <property type="project" value="UniProtKB-KW"/>
</dbReference>
<dbReference type="EMBL" id="VSSQ01003814">
    <property type="protein sequence ID" value="MPM22454.1"/>
    <property type="molecule type" value="Genomic_DNA"/>
</dbReference>
<dbReference type="GO" id="GO:0016126">
    <property type="term" value="P:sterol biosynthetic process"/>
    <property type="evidence" value="ECO:0007669"/>
    <property type="project" value="TreeGrafter"/>
</dbReference>
<dbReference type="InterPro" id="IPR050447">
    <property type="entry name" value="Erg6_SMT_methyltransf"/>
</dbReference>
<dbReference type="GO" id="GO:0003838">
    <property type="term" value="F:sterol 24-C-methyltransferase activity"/>
    <property type="evidence" value="ECO:0007669"/>
    <property type="project" value="TreeGrafter"/>
</dbReference>
<comment type="caution">
    <text evidence="3">The sequence shown here is derived from an EMBL/GenBank/DDBJ whole genome shotgun (WGS) entry which is preliminary data.</text>
</comment>
<evidence type="ECO:0000256" key="1">
    <source>
        <dbReference type="ARBA" id="ARBA00022679"/>
    </source>
</evidence>
<feature type="domain" description="Methyltransferase type 11" evidence="2">
    <location>
        <begin position="72"/>
        <end position="165"/>
    </location>
</feature>
<dbReference type="PANTHER" id="PTHR44068:SF1">
    <property type="entry name" value="HYPOTHETICAL LOC100005854"/>
    <property type="match status" value="1"/>
</dbReference>
<dbReference type="InterPro" id="IPR029063">
    <property type="entry name" value="SAM-dependent_MTases_sf"/>
</dbReference>
<dbReference type="EC" id="2.1.1.-" evidence="3"/>
<dbReference type="Gene3D" id="3.40.50.150">
    <property type="entry name" value="Vaccinia Virus protein VP39"/>
    <property type="match status" value="1"/>
</dbReference>
<dbReference type="AlphaFoldDB" id="A0A644Y8K9"/>
<sequence>MNYNLREGLFRIWYWYVNKADKNAEVLFMNFGYSDKQQRVVLDEQSEPNRYPMQLYHHLTSEVEIHNRDIIEVGCGRGGGLHYIARNFSPSSARGIDINKQAVSFCNRFYNLKGLSFAHGDAQKLTLPENSCDVLINVESSHRYPRIAEFLQEVTRILRPGGHFLYTDFRYDYEMDDMKRLLEMSGMTIIKERLINQEVIAALELDDMRKRRLIQKLAPRFLHKIAFNFAGVIDSVTYNQFVSNKYVYFSYVLQKEQ</sequence>
<keyword evidence="1 3" id="KW-0808">Transferase</keyword>
<name>A0A644Y8K9_9ZZZZ</name>
<evidence type="ECO:0000259" key="2">
    <source>
        <dbReference type="Pfam" id="PF08241"/>
    </source>
</evidence>